<dbReference type="SMART" id="SM00235">
    <property type="entry name" value="ZnMc"/>
    <property type="match status" value="1"/>
</dbReference>
<keyword evidence="1 2" id="KW-0645">Protease</keyword>
<dbReference type="InterPro" id="IPR001506">
    <property type="entry name" value="Peptidase_M12A"/>
</dbReference>
<evidence type="ECO:0000256" key="2">
    <source>
        <dbReference type="RuleBase" id="RU361183"/>
    </source>
</evidence>
<dbReference type="PRINTS" id="PR00480">
    <property type="entry name" value="ASTACIN"/>
</dbReference>
<dbReference type="PROSITE" id="PS51864">
    <property type="entry name" value="ASTACIN"/>
    <property type="match status" value="1"/>
</dbReference>
<reference evidence="5" key="1">
    <citation type="submission" date="2025-08" db="UniProtKB">
        <authorList>
            <consortium name="RefSeq"/>
        </authorList>
    </citation>
    <scope>IDENTIFICATION</scope>
    <source>
        <tissue evidence="5">Whole larvae</tissue>
    </source>
</reference>
<comment type="cofactor">
    <cofactor evidence="1 2">
        <name>Zn(2+)</name>
        <dbReference type="ChEBI" id="CHEBI:29105"/>
    </cofactor>
    <text evidence="1 2">Binds 1 zinc ion per subunit.</text>
</comment>
<dbReference type="PANTHER" id="PTHR10127">
    <property type="entry name" value="DISCOIDIN, CUB, EGF, LAMININ , AND ZINC METALLOPROTEASE DOMAIN CONTAINING"/>
    <property type="match status" value="1"/>
</dbReference>
<accession>A0A6J1X4E0</accession>
<dbReference type="GO" id="GO:0006508">
    <property type="term" value="P:proteolysis"/>
    <property type="evidence" value="ECO:0007669"/>
    <property type="project" value="UniProtKB-KW"/>
</dbReference>
<dbReference type="Gene3D" id="3.40.390.10">
    <property type="entry name" value="Collagenase (Catalytic Domain)"/>
    <property type="match status" value="1"/>
</dbReference>
<dbReference type="InterPro" id="IPR024079">
    <property type="entry name" value="MetalloPept_cat_dom_sf"/>
</dbReference>
<dbReference type="GO" id="GO:0004222">
    <property type="term" value="F:metalloendopeptidase activity"/>
    <property type="evidence" value="ECO:0007669"/>
    <property type="project" value="UniProtKB-UniRule"/>
</dbReference>
<name>A0A6J1X4E0_GALME</name>
<evidence type="ECO:0000313" key="4">
    <source>
        <dbReference type="Proteomes" id="UP001652740"/>
    </source>
</evidence>
<dbReference type="AlphaFoldDB" id="A0A6J1X4E0"/>
<keyword evidence="1 2" id="KW-0378">Hydrolase</keyword>
<keyword evidence="4" id="KW-1185">Reference proteome</keyword>
<dbReference type="SUPFAM" id="SSF55486">
    <property type="entry name" value="Metalloproteases ('zincins'), catalytic domain"/>
    <property type="match status" value="1"/>
</dbReference>
<evidence type="ECO:0000313" key="5">
    <source>
        <dbReference type="RefSeq" id="XP_026764196.2"/>
    </source>
</evidence>
<dbReference type="InParanoid" id="A0A6J1X4E0"/>
<dbReference type="GeneID" id="113522639"/>
<dbReference type="InterPro" id="IPR006026">
    <property type="entry name" value="Peptidase_Metallo"/>
</dbReference>
<organism evidence="4 5">
    <name type="scientific">Galleria mellonella</name>
    <name type="common">Greater wax moth</name>
    <dbReference type="NCBI Taxonomy" id="7137"/>
    <lineage>
        <taxon>Eukaryota</taxon>
        <taxon>Metazoa</taxon>
        <taxon>Ecdysozoa</taxon>
        <taxon>Arthropoda</taxon>
        <taxon>Hexapoda</taxon>
        <taxon>Insecta</taxon>
        <taxon>Pterygota</taxon>
        <taxon>Neoptera</taxon>
        <taxon>Endopterygota</taxon>
        <taxon>Lepidoptera</taxon>
        <taxon>Glossata</taxon>
        <taxon>Ditrysia</taxon>
        <taxon>Pyraloidea</taxon>
        <taxon>Pyralidae</taxon>
        <taxon>Galleriinae</taxon>
        <taxon>Galleria</taxon>
    </lineage>
</organism>
<comment type="caution">
    <text evidence="1">Lacks conserved residue(s) required for the propagation of feature annotation.</text>
</comment>
<sequence>MYVAYHVSAVIMYKLAILVCSLGLAAATPSVVRSREEIQAFRSFLESTKITTDDGELFLARSKANPLANPEENSGKYEGDIILDDFIMENMIQEYALGRNAYTWPNTKWPENTVVWEFGAGEFGPQQQAAILEGIRDIEEKTCVRFRYRQPGDTVYVRVTGGSGGCYAHVGYWESRGVHTMNLARNTPGVGCFRHATIVHEWMHIIGFLHMQSTYNRDDYVRIVQENISPGTENNFAIYTSDLVSNLNVEYDYVSCLHYGPYAFSNNGQPTIVALQEHEGQMGQRVYITERDWLRINRHYNCAGAWD</sequence>
<proteinExistence type="predicted"/>
<dbReference type="PANTHER" id="PTHR10127:SF814">
    <property type="entry name" value="MEPRIN A SUBUNIT BETA"/>
    <property type="match status" value="1"/>
</dbReference>
<dbReference type="InterPro" id="IPR034035">
    <property type="entry name" value="Astacin-like_dom"/>
</dbReference>
<keyword evidence="2" id="KW-0732">Signal</keyword>
<feature type="domain" description="Peptidase M12A" evidence="3">
    <location>
        <begin position="100"/>
        <end position="303"/>
    </location>
</feature>
<dbReference type="CDD" id="cd04280">
    <property type="entry name" value="ZnMc_astacin_like"/>
    <property type="match status" value="1"/>
</dbReference>
<keyword evidence="1 2" id="KW-0479">Metal-binding</keyword>
<dbReference type="Proteomes" id="UP001652740">
    <property type="component" value="Unplaced"/>
</dbReference>
<dbReference type="Pfam" id="PF01400">
    <property type="entry name" value="Astacin"/>
    <property type="match status" value="1"/>
</dbReference>
<protein>
    <recommendedName>
        <fullName evidence="2">Metalloendopeptidase</fullName>
        <ecNumber evidence="2">3.4.24.-</ecNumber>
    </recommendedName>
</protein>
<keyword evidence="1 2" id="KW-0482">Metalloprotease</keyword>
<feature type="signal peptide" evidence="2">
    <location>
        <begin position="1"/>
        <end position="27"/>
    </location>
</feature>
<feature type="binding site" evidence="1">
    <location>
        <position position="200"/>
    </location>
    <ligand>
        <name>Zn(2+)</name>
        <dbReference type="ChEBI" id="CHEBI:29105"/>
        <note>catalytic</note>
    </ligand>
</feature>
<gene>
    <name evidence="5" type="primary">LOC113522639</name>
</gene>
<dbReference type="GO" id="GO:0008270">
    <property type="term" value="F:zinc ion binding"/>
    <property type="evidence" value="ECO:0007669"/>
    <property type="project" value="UniProtKB-UniRule"/>
</dbReference>
<feature type="binding site" evidence="1">
    <location>
        <position position="204"/>
    </location>
    <ligand>
        <name>Zn(2+)</name>
        <dbReference type="ChEBI" id="CHEBI:29105"/>
        <note>catalytic</note>
    </ligand>
</feature>
<dbReference type="EC" id="3.4.24.-" evidence="2"/>
<dbReference type="RefSeq" id="XP_026764196.2">
    <property type="nucleotide sequence ID" value="XM_026908395.3"/>
</dbReference>
<feature type="chain" id="PRO_5044996656" description="Metalloendopeptidase" evidence="2">
    <location>
        <begin position="28"/>
        <end position="307"/>
    </location>
</feature>
<feature type="binding site" evidence="1">
    <location>
        <position position="210"/>
    </location>
    <ligand>
        <name>Zn(2+)</name>
        <dbReference type="ChEBI" id="CHEBI:29105"/>
        <note>catalytic</note>
    </ligand>
</feature>
<evidence type="ECO:0000256" key="1">
    <source>
        <dbReference type="PROSITE-ProRule" id="PRU01211"/>
    </source>
</evidence>
<keyword evidence="1 2" id="KW-0862">Zinc</keyword>
<evidence type="ECO:0000259" key="3">
    <source>
        <dbReference type="PROSITE" id="PS51864"/>
    </source>
</evidence>
<dbReference type="KEGG" id="gmw:113522639"/>
<feature type="active site" evidence="1">
    <location>
        <position position="201"/>
    </location>
</feature>